<organism evidence="1">
    <name type="scientific">Zea mays</name>
    <name type="common">Maize</name>
    <dbReference type="NCBI Taxonomy" id="4577"/>
    <lineage>
        <taxon>Eukaryota</taxon>
        <taxon>Viridiplantae</taxon>
        <taxon>Streptophyta</taxon>
        <taxon>Embryophyta</taxon>
        <taxon>Tracheophyta</taxon>
        <taxon>Spermatophyta</taxon>
        <taxon>Magnoliopsida</taxon>
        <taxon>Liliopsida</taxon>
        <taxon>Poales</taxon>
        <taxon>Poaceae</taxon>
        <taxon>PACMAD clade</taxon>
        <taxon>Panicoideae</taxon>
        <taxon>Andropogonodae</taxon>
        <taxon>Andropogoneae</taxon>
        <taxon>Tripsacinae</taxon>
        <taxon>Zea</taxon>
    </lineage>
</organism>
<name>A0A1D6LW86_MAIZE</name>
<dbReference type="SMR" id="A0A1D6LW86"/>
<dbReference type="InParanoid" id="A0A1D6LW86"/>
<dbReference type="AlphaFoldDB" id="A0A1D6LW86"/>
<gene>
    <name evidence="1" type="ORF">ZEAMMB73_Zm00001d037295</name>
</gene>
<dbReference type="Gene3D" id="3.80.10.10">
    <property type="entry name" value="Ribonuclease Inhibitor"/>
    <property type="match status" value="1"/>
</dbReference>
<dbReference type="SMART" id="SM00367">
    <property type="entry name" value="LRR_CC"/>
    <property type="match status" value="3"/>
</dbReference>
<dbReference type="ExpressionAtlas" id="A0A1D6LW86">
    <property type="expression patterns" value="baseline"/>
</dbReference>
<accession>A0A1D6LW86</accession>
<dbReference type="PANTHER" id="PTHR13318">
    <property type="entry name" value="PARTNER OF PAIRED, ISOFORM B-RELATED"/>
    <property type="match status" value="1"/>
</dbReference>
<dbReference type="FunFam" id="3.80.10.10:FF:002107">
    <property type="entry name" value="EIN3-binding F-box protein 1"/>
    <property type="match status" value="1"/>
</dbReference>
<dbReference type="STRING" id="4577.A0A1D6LW86"/>
<protein>
    <submittedName>
        <fullName evidence="1">EIN3-binding F-box protein 1</fullName>
    </submittedName>
</protein>
<proteinExistence type="predicted"/>
<evidence type="ECO:0000313" key="1">
    <source>
        <dbReference type="EMBL" id="AQK83506.1"/>
    </source>
</evidence>
<dbReference type="SUPFAM" id="SSF52047">
    <property type="entry name" value="RNI-like"/>
    <property type="match status" value="1"/>
</dbReference>
<dbReference type="InterPro" id="IPR032675">
    <property type="entry name" value="LRR_dom_sf"/>
</dbReference>
<sequence>MGYYGKSIKDLALARIPAKLRHMTIVSFPGLMDLALASVAKFSPSLRLVNLKKCSKECSKVTLTGILAFFLNCSPKFKSLSLSQCIEIKDICSTPAQLPVCKSLRSLAIKDCSGFADTSLPMVGMFCPQLENINLSGLSAVIDNGFLPLMKSSDSGLVDIDLNSCENLTDTAVSALVKAHDASLATSVSRDAARPLMQAYSPSVRAAASSSSLAFRTAWSVTTTSRSWKRRSSSGCVSSCCVAV</sequence>
<reference evidence="1" key="1">
    <citation type="submission" date="2015-12" db="EMBL/GenBank/DDBJ databases">
        <title>Update maize B73 reference genome by single molecule sequencing technologies.</title>
        <authorList>
            <consortium name="Maize Genome Sequencing Project"/>
            <person name="Ware D."/>
        </authorList>
    </citation>
    <scope>NUCLEOTIDE SEQUENCE</scope>
    <source>
        <tissue evidence="1">Seedling</tissue>
    </source>
</reference>
<dbReference type="EMBL" id="CM000782">
    <property type="protein sequence ID" value="AQK83506.1"/>
    <property type="molecule type" value="Genomic_DNA"/>
</dbReference>
<dbReference type="InterPro" id="IPR006553">
    <property type="entry name" value="Leu-rich_rpt_Cys-con_subtyp"/>
</dbReference>